<dbReference type="Gene3D" id="3.40.50.300">
    <property type="entry name" value="P-loop containing nucleotide triphosphate hydrolases"/>
    <property type="match status" value="1"/>
</dbReference>
<dbReference type="GO" id="GO:0098796">
    <property type="term" value="C:membrane protein complex"/>
    <property type="evidence" value="ECO:0007669"/>
    <property type="project" value="UniProtKB-ARBA"/>
</dbReference>
<reference evidence="6 7" key="1">
    <citation type="submission" date="2015-05" db="EMBL/GenBank/DDBJ databases">
        <title>Genome assembly of Archangium gephyra DSM 2261.</title>
        <authorList>
            <person name="Sharma G."/>
            <person name="Subramanian S."/>
        </authorList>
    </citation>
    <scope>NUCLEOTIDE SEQUENCE [LARGE SCALE GENOMIC DNA]</scope>
    <source>
        <strain evidence="6 7">DSM 2261</strain>
    </source>
</reference>
<dbReference type="EMBL" id="CP011509">
    <property type="protein sequence ID" value="AKJ02581.1"/>
    <property type="molecule type" value="Genomic_DNA"/>
</dbReference>
<evidence type="ECO:0000313" key="6">
    <source>
        <dbReference type="EMBL" id="AKJ02581.1"/>
    </source>
</evidence>
<keyword evidence="6" id="KW-0449">Lipoprotein</keyword>
<dbReference type="SUPFAM" id="SSF52540">
    <property type="entry name" value="P-loop containing nucleoside triphosphate hydrolases"/>
    <property type="match status" value="1"/>
</dbReference>
<dbReference type="InterPro" id="IPR017871">
    <property type="entry name" value="ABC_transporter-like_CS"/>
</dbReference>
<keyword evidence="2" id="KW-0547">Nucleotide-binding</keyword>
<dbReference type="PROSITE" id="PS00211">
    <property type="entry name" value="ABC_TRANSPORTER_1"/>
    <property type="match status" value="1"/>
</dbReference>
<dbReference type="Proteomes" id="UP000035579">
    <property type="component" value="Chromosome"/>
</dbReference>
<evidence type="ECO:0000256" key="2">
    <source>
        <dbReference type="ARBA" id="ARBA00022741"/>
    </source>
</evidence>
<dbReference type="GO" id="GO:0005524">
    <property type="term" value="F:ATP binding"/>
    <property type="evidence" value="ECO:0007669"/>
    <property type="project" value="UniProtKB-KW"/>
</dbReference>
<gene>
    <name evidence="6" type="ORF">AA314_04207</name>
</gene>
<dbReference type="Pfam" id="PF00005">
    <property type="entry name" value="ABC_tran"/>
    <property type="match status" value="1"/>
</dbReference>
<dbReference type="CDD" id="cd03255">
    <property type="entry name" value="ABC_MJ0796_LolCDE_FtsE"/>
    <property type="match status" value="1"/>
</dbReference>
<dbReference type="SMART" id="SM00382">
    <property type="entry name" value="AAA"/>
    <property type="match status" value="1"/>
</dbReference>
<dbReference type="PANTHER" id="PTHR24220">
    <property type="entry name" value="IMPORT ATP-BINDING PROTEIN"/>
    <property type="match status" value="1"/>
</dbReference>
<dbReference type="AlphaFoldDB" id="A0AAC8TFH5"/>
<name>A0AAC8TFH5_9BACT</name>
<dbReference type="GO" id="GO:0044874">
    <property type="term" value="P:lipoprotein localization to outer membrane"/>
    <property type="evidence" value="ECO:0007669"/>
    <property type="project" value="TreeGrafter"/>
</dbReference>
<evidence type="ECO:0000256" key="4">
    <source>
        <dbReference type="ARBA" id="ARBA00038388"/>
    </source>
</evidence>
<dbReference type="InterPro" id="IPR015854">
    <property type="entry name" value="ABC_transpr_LolD-like"/>
</dbReference>
<comment type="similarity">
    <text evidence="4">Belongs to the ABC transporter superfamily. Macrolide exporter (TC 3.A.1.122) family.</text>
</comment>
<protein>
    <submittedName>
        <fullName evidence="6">Lipoprotein releasing system ATP-binding protein LolD</fullName>
    </submittedName>
</protein>
<dbReference type="GO" id="GO:0022857">
    <property type="term" value="F:transmembrane transporter activity"/>
    <property type="evidence" value="ECO:0007669"/>
    <property type="project" value="TreeGrafter"/>
</dbReference>
<dbReference type="GO" id="GO:0005886">
    <property type="term" value="C:plasma membrane"/>
    <property type="evidence" value="ECO:0007669"/>
    <property type="project" value="TreeGrafter"/>
</dbReference>
<dbReference type="FunFam" id="3.40.50.300:FF:000032">
    <property type="entry name" value="Export ABC transporter ATP-binding protein"/>
    <property type="match status" value="1"/>
</dbReference>
<keyword evidence="1" id="KW-0813">Transport</keyword>
<sequence>MRKMALLSIDNVFKSYFLHGKRIDVLRGVSLDIEKGELVSLIGASGAGKSTFLHVLGTLDMPAAGELRFEGRNVFAMNDAEIADFRNRTIGFVFQSHYLLPEFTALENVAMPALIQRRDRTETYTYARELLERVGLGSRVEHRPGELSGGEAQRVALARALVLKPAVLLADEPTGNLDPATGEGIHQLLREVNRDLGITAVVVTHNEVLARSMPRRLRLVAGQVTEA</sequence>
<dbReference type="PANTHER" id="PTHR24220:SF689">
    <property type="entry name" value="LIPOPROTEIN-RELEASING SYSTEM ATP-BINDING PROTEIN LOLD"/>
    <property type="match status" value="1"/>
</dbReference>
<evidence type="ECO:0000256" key="3">
    <source>
        <dbReference type="ARBA" id="ARBA00022840"/>
    </source>
</evidence>
<dbReference type="PROSITE" id="PS50893">
    <property type="entry name" value="ABC_TRANSPORTER_2"/>
    <property type="match status" value="1"/>
</dbReference>
<dbReference type="InterPro" id="IPR027417">
    <property type="entry name" value="P-loop_NTPase"/>
</dbReference>
<accession>A0AAC8TFH5</accession>
<organism evidence="6 7">
    <name type="scientific">Archangium gephyra</name>
    <dbReference type="NCBI Taxonomy" id="48"/>
    <lineage>
        <taxon>Bacteria</taxon>
        <taxon>Pseudomonadati</taxon>
        <taxon>Myxococcota</taxon>
        <taxon>Myxococcia</taxon>
        <taxon>Myxococcales</taxon>
        <taxon>Cystobacterineae</taxon>
        <taxon>Archangiaceae</taxon>
        <taxon>Archangium</taxon>
    </lineage>
</organism>
<dbReference type="GO" id="GO:0016887">
    <property type="term" value="F:ATP hydrolysis activity"/>
    <property type="evidence" value="ECO:0007669"/>
    <property type="project" value="InterPro"/>
</dbReference>
<dbReference type="InterPro" id="IPR017911">
    <property type="entry name" value="MacB-like_ATP-bd"/>
</dbReference>
<keyword evidence="3 6" id="KW-0067">ATP-binding</keyword>
<dbReference type="GO" id="GO:0089705">
    <property type="term" value="P:protein localization to outer membrane"/>
    <property type="evidence" value="ECO:0007669"/>
    <property type="project" value="TreeGrafter"/>
</dbReference>
<dbReference type="KEGG" id="age:AA314_04207"/>
<evidence type="ECO:0000313" key="7">
    <source>
        <dbReference type="Proteomes" id="UP000035579"/>
    </source>
</evidence>
<evidence type="ECO:0000256" key="1">
    <source>
        <dbReference type="ARBA" id="ARBA00022448"/>
    </source>
</evidence>
<dbReference type="InterPro" id="IPR003593">
    <property type="entry name" value="AAA+_ATPase"/>
</dbReference>
<dbReference type="InterPro" id="IPR003439">
    <property type="entry name" value="ABC_transporter-like_ATP-bd"/>
</dbReference>
<proteinExistence type="inferred from homology"/>
<evidence type="ECO:0000259" key="5">
    <source>
        <dbReference type="PROSITE" id="PS50893"/>
    </source>
</evidence>
<feature type="domain" description="ABC transporter" evidence="5">
    <location>
        <begin position="7"/>
        <end position="227"/>
    </location>
</feature>